<evidence type="ECO:0000313" key="2">
    <source>
        <dbReference type="EnsemblMetazoa" id="GBRI031326-PA"/>
    </source>
</evidence>
<keyword evidence="1" id="KW-0812">Transmembrane</keyword>
<evidence type="ECO:0000313" key="3">
    <source>
        <dbReference type="Proteomes" id="UP000091820"/>
    </source>
</evidence>
<sequence>MVSLVANVSRSDTSDRDLFLISTSLSLSTAIGIVYRIFPTQYYYDIHMAQQKEFRVNSTLLALLEGCENCFTFVDPPIIYIVMLSTIESCCSACLIPIGLRVLRFR</sequence>
<evidence type="ECO:0000256" key="1">
    <source>
        <dbReference type="SAM" id="Phobius"/>
    </source>
</evidence>
<dbReference type="EnsemblMetazoa" id="GBRI031326-RA">
    <property type="protein sequence ID" value="GBRI031326-PA"/>
    <property type="gene ID" value="GBRI031326"/>
</dbReference>
<feature type="transmembrane region" description="Helical" evidence="1">
    <location>
        <begin position="18"/>
        <end position="38"/>
    </location>
</feature>
<dbReference type="AlphaFoldDB" id="A0A1A9WTE8"/>
<proteinExistence type="predicted"/>
<protein>
    <submittedName>
        <fullName evidence="2">Uncharacterized protein</fullName>
    </submittedName>
</protein>
<reference evidence="3" key="1">
    <citation type="submission" date="2014-03" db="EMBL/GenBank/DDBJ databases">
        <authorList>
            <person name="Aksoy S."/>
            <person name="Warren W."/>
            <person name="Wilson R.K."/>
        </authorList>
    </citation>
    <scope>NUCLEOTIDE SEQUENCE [LARGE SCALE GENOMIC DNA]</scope>
    <source>
        <strain evidence="3">IAEA</strain>
    </source>
</reference>
<keyword evidence="1" id="KW-0472">Membrane</keyword>
<feature type="transmembrane region" description="Helical" evidence="1">
    <location>
        <begin position="78"/>
        <end position="100"/>
    </location>
</feature>
<accession>A0A1A9WTE8</accession>
<keyword evidence="3" id="KW-1185">Reference proteome</keyword>
<reference evidence="2" key="2">
    <citation type="submission" date="2020-05" db="UniProtKB">
        <authorList>
            <consortium name="EnsemblMetazoa"/>
        </authorList>
    </citation>
    <scope>IDENTIFICATION</scope>
    <source>
        <strain evidence="2">IAEA</strain>
    </source>
</reference>
<dbReference type="VEuPathDB" id="VectorBase:GBRI031326"/>
<name>A0A1A9WTE8_9MUSC</name>
<dbReference type="Proteomes" id="UP000091820">
    <property type="component" value="Unassembled WGS sequence"/>
</dbReference>
<organism evidence="2 3">
    <name type="scientific">Glossina brevipalpis</name>
    <dbReference type="NCBI Taxonomy" id="37001"/>
    <lineage>
        <taxon>Eukaryota</taxon>
        <taxon>Metazoa</taxon>
        <taxon>Ecdysozoa</taxon>
        <taxon>Arthropoda</taxon>
        <taxon>Hexapoda</taxon>
        <taxon>Insecta</taxon>
        <taxon>Pterygota</taxon>
        <taxon>Neoptera</taxon>
        <taxon>Endopterygota</taxon>
        <taxon>Diptera</taxon>
        <taxon>Brachycera</taxon>
        <taxon>Muscomorpha</taxon>
        <taxon>Hippoboscoidea</taxon>
        <taxon>Glossinidae</taxon>
        <taxon>Glossina</taxon>
    </lineage>
</organism>
<keyword evidence="1" id="KW-1133">Transmembrane helix</keyword>